<dbReference type="EMBL" id="CP001999">
    <property type="protein sequence ID" value="ADG93699.1"/>
    <property type="molecule type" value="Genomic_DNA"/>
</dbReference>
<proteinExistence type="predicted"/>
<accession>D5V087</accession>
<keyword evidence="2" id="KW-1185">Reference proteome</keyword>
<dbReference type="AlphaFoldDB" id="D5V087"/>
<name>D5V087_ARCNC</name>
<organism evidence="1 2">
    <name type="scientific">Arcobacter nitrofigilis (strain ATCC 33309 / DSM 7299 / CCUG 15893 / LMG 7604 / NCTC 12251 / CI)</name>
    <name type="common">Campylobacter nitrofigilis</name>
    <dbReference type="NCBI Taxonomy" id="572480"/>
    <lineage>
        <taxon>Bacteria</taxon>
        <taxon>Pseudomonadati</taxon>
        <taxon>Campylobacterota</taxon>
        <taxon>Epsilonproteobacteria</taxon>
        <taxon>Campylobacterales</taxon>
        <taxon>Arcobacteraceae</taxon>
        <taxon>Arcobacter</taxon>
    </lineage>
</organism>
<sequence>MTSKEITNHLNKRGYILESDCIKILTLPSTAIEKYDGKNSKIIVDKESWNCALYNPKKFDEEQVLKRLKYKRTIANYLCKAAKQKLTKHYQEFNSFLNTFGLDYFSDNDTRYLVEEISSDFRPITNAVITAILVTNKGIPSDGFWTLADIQNRCNGLDQNDFHKNELEKLSSSLKDYDCCD</sequence>
<dbReference type="STRING" id="572480.Arnit_2045"/>
<protein>
    <submittedName>
        <fullName evidence="1">Uncharacterized protein</fullName>
    </submittedName>
</protein>
<evidence type="ECO:0000313" key="2">
    <source>
        <dbReference type="Proteomes" id="UP000000939"/>
    </source>
</evidence>
<dbReference type="HOGENOM" id="CLU_1486146_0_0_7"/>
<reference evidence="1 2" key="1">
    <citation type="journal article" date="2010" name="Stand. Genomic Sci.">
        <title>Complete genome sequence of Arcobacter nitrofigilis type strain (CI).</title>
        <authorList>
            <person name="Pati A."/>
            <person name="Gronow S."/>
            <person name="Lapidus A."/>
            <person name="Copeland A."/>
            <person name="Glavina Del Rio T."/>
            <person name="Nolan M."/>
            <person name="Lucas S."/>
            <person name="Tice H."/>
            <person name="Cheng J.F."/>
            <person name="Han C."/>
            <person name="Chertkov O."/>
            <person name="Bruce D."/>
            <person name="Tapia R."/>
            <person name="Goodwin L."/>
            <person name="Pitluck S."/>
            <person name="Liolios K."/>
            <person name="Ivanova N."/>
            <person name="Mavromatis K."/>
            <person name="Chen A."/>
            <person name="Palaniappan K."/>
            <person name="Land M."/>
            <person name="Hauser L."/>
            <person name="Chang Y.J."/>
            <person name="Jeffries C.D."/>
            <person name="Detter J.C."/>
            <person name="Rohde M."/>
            <person name="Goker M."/>
            <person name="Bristow J."/>
            <person name="Eisen J.A."/>
            <person name="Markowitz V."/>
            <person name="Hugenholtz P."/>
            <person name="Klenk H.P."/>
            <person name="Kyrpides N.C."/>
        </authorList>
    </citation>
    <scope>NUCLEOTIDE SEQUENCE [LARGE SCALE GENOMIC DNA]</scope>
    <source>
        <strain evidence="2">ATCC 33309 / DSM 7299 / CCUG 15893 / LMG 7604 / NCTC 12251 / CI</strain>
    </source>
</reference>
<dbReference type="RefSeq" id="WP_013135844.1">
    <property type="nucleotide sequence ID" value="NC_014166.1"/>
</dbReference>
<evidence type="ECO:0000313" key="1">
    <source>
        <dbReference type="EMBL" id="ADG93699.1"/>
    </source>
</evidence>
<gene>
    <name evidence="1" type="ordered locus">Arnit_2045</name>
</gene>
<dbReference type="KEGG" id="ant:Arnit_2045"/>
<dbReference type="Proteomes" id="UP000000939">
    <property type="component" value="Chromosome"/>
</dbReference>